<keyword evidence="3" id="KW-1185">Reference proteome</keyword>
<dbReference type="EMBL" id="VIVR01000001">
    <property type="protein sequence ID" value="TWE15669.1"/>
    <property type="molecule type" value="Genomic_DNA"/>
</dbReference>
<gene>
    <name evidence="2" type="ORF">FB465_0592</name>
</gene>
<dbReference type="Proteomes" id="UP000318416">
    <property type="component" value="Unassembled WGS sequence"/>
</dbReference>
<dbReference type="AlphaFoldDB" id="A0A561EJ84"/>
<name>A0A561EJ84_9ACTN</name>
<organism evidence="2 3">
    <name type="scientific">Kitasatospora atroaurantiaca</name>
    <dbReference type="NCBI Taxonomy" id="285545"/>
    <lineage>
        <taxon>Bacteria</taxon>
        <taxon>Bacillati</taxon>
        <taxon>Actinomycetota</taxon>
        <taxon>Actinomycetes</taxon>
        <taxon>Kitasatosporales</taxon>
        <taxon>Streptomycetaceae</taxon>
        <taxon>Kitasatospora</taxon>
    </lineage>
</organism>
<accession>A0A561EJ84</accession>
<proteinExistence type="predicted"/>
<sequence length="77" mass="8169">MGYVRVPASSSRPTSRARDAAGLAPTTLDGLIKPVIEVCEFYGTVPWQLSSREVDRYFAGVGKRAPSTPPATSPCAT</sequence>
<protein>
    <submittedName>
        <fullName evidence="2">Uncharacterized protein</fullName>
    </submittedName>
</protein>
<comment type="caution">
    <text evidence="2">The sequence shown here is derived from an EMBL/GenBank/DDBJ whole genome shotgun (WGS) entry which is preliminary data.</text>
</comment>
<reference evidence="2 3" key="1">
    <citation type="submission" date="2019-06" db="EMBL/GenBank/DDBJ databases">
        <title>Sequencing the genomes of 1000 actinobacteria strains.</title>
        <authorList>
            <person name="Klenk H.-P."/>
        </authorList>
    </citation>
    <scope>NUCLEOTIDE SEQUENCE [LARGE SCALE GENOMIC DNA]</scope>
    <source>
        <strain evidence="2 3">DSM 41649</strain>
    </source>
</reference>
<feature type="region of interest" description="Disordered" evidence="1">
    <location>
        <begin position="1"/>
        <end position="21"/>
    </location>
</feature>
<evidence type="ECO:0000256" key="1">
    <source>
        <dbReference type="SAM" id="MobiDB-lite"/>
    </source>
</evidence>
<evidence type="ECO:0000313" key="3">
    <source>
        <dbReference type="Proteomes" id="UP000318416"/>
    </source>
</evidence>
<dbReference type="OrthoDB" id="3698359at2"/>
<feature type="compositionally biased region" description="Low complexity" evidence="1">
    <location>
        <begin position="1"/>
        <end position="14"/>
    </location>
</feature>
<evidence type="ECO:0000313" key="2">
    <source>
        <dbReference type="EMBL" id="TWE15669.1"/>
    </source>
</evidence>